<evidence type="ECO:0000256" key="7">
    <source>
        <dbReference type="ARBA" id="ARBA00023015"/>
    </source>
</evidence>
<dbReference type="Pfam" id="PF01726">
    <property type="entry name" value="LexA_DNA_bind"/>
    <property type="match status" value="1"/>
</dbReference>
<comment type="similarity">
    <text evidence="1 12 13">Belongs to the peptidase S24 family.</text>
</comment>
<evidence type="ECO:0000313" key="16">
    <source>
        <dbReference type="EMBL" id="OGY79107.1"/>
    </source>
</evidence>
<dbReference type="NCBIfam" id="TIGR00498">
    <property type="entry name" value="lexA"/>
    <property type="match status" value="1"/>
</dbReference>
<name>A0A1G2ASZ0_9BACT</name>
<evidence type="ECO:0000256" key="1">
    <source>
        <dbReference type="ARBA" id="ARBA00007484"/>
    </source>
</evidence>
<keyword evidence="10 12" id="KW-0234">DNA repair</keyword>
<dbReference type="GO" id="GO:0006281">
    <property type="term" value="P:DNA repair"/>
    <property type="evidence" value="ECO:0007669"/>
    <property type="project" value="UniProtKB-UniRule"/>
</dbReference>
<feature type="active site" description="For autocatalytic cleavage activity" evidence="12">
    <location>
        <position position="133"/>
    </location>
</feature>
<dbReference type="SUPFAM" id="SSF46785">
    <property type="entry name" value="Winged helix' DNA-binding domain"/>
    <property type="match status" value="1"/>
</dbReference>
<dbReference type="CDD" id="cd06529">
    <property type="entry name" value="S24_LexA-like"/>
    <property type="match status" value="1"/>
</dbReference>
<keyword evidence="2 12" id="KW-0678">Repressor</keyword>
<dbReference type="Gene3D" id="1.10.10.10">
    <property type="entry name" value="Winged helix-like DNA-binding domain superfamily/Winged helix DNA-binding domain"/>
    <property type="match status" value="1"/>
</dbReference>
<keyword evidence="9 12" id="KW-0804">Transcription</keyword>
<reference evidence="16 17" key="1">
    <citation type="journal article" date="2016" name="Nat. Commun.">
        <title>Thousands of microbial genomes shed light on interconnected biogeochemical processes in an aquifer system.</title>
        <authorList>
            <person name="Anantharaman K."/>
            <person name="Brown C.T."/>
            <person name="Hug L.A."/>
            <person name="Sharon I."/>
            <person name="Castelle C.J."/>
            <person name="Probst A.J."/>
            <person name="Thomas B.C."/>
            <person name="Singh A."/>
            <person name="Wilkins M.J."/>
            <person name="Karaoz U."/>
            <person name="Brodie E.L."/>
            <person name="Williams K.H."/>
            <person name="Hubbard S.S."/>
            <person name="Banfield J.F."/>
        </authorList>
    </citation>
    <scope>NUCLEOTIDE SEQUENCE [LARGE SCALE GENOMIC DNA]</scope>
</reference>
<evidence type="ECO:0000313" key="17">
    <source>
        <dbReference type="Proteomes" id="UP000177165"/>
    </source>
</evidence>
<evidence type="ECO:0000256" key="5">
    <source>
        <dbReference type="ARBA" id="ARBA00022801"/>
    </source>
</evidence>
<sequence>MAIILPKRKKQILEYLKIYIAQQGYAPTLSEIAKKFRVSSLATVHEHVQFLEKNGFLQRSTHKAREIMILKKEDDVEIPEHALEGAAALLPIVGTITAGEPIEAIEDRDAVLSVPHEFIKSKNCYILKVRGDSMVESLIADGDYIIVEKRDYAQDGDIVVALLENGTATLKQFFKHRNYIRLQPANKNYEPILVENVIIQGKVVGIIRKFR</sequence>
<comment type="caution">
    <text evidence="16">The sequence shown here is derived from an EMBL/GenBank/DDBJ whole genome shotgun (WGS) entry which is preliminary data.</text>
</comment>
<dbReference type="SUPFAM" id="SSF51306">
    <property type="entry name" value="LexA/Signal peptidase"/>
    <property type="match status" value="1"/>
</dbReference>
<evidence type="ECO:0000256" key="10">
    <source>
        <dbReference type="ARBA" id="ARBA00023204"/>
    </source>
</evidence>
<dbReference type="InterPro" id="IPR006199">
    <property type="entry name" value="LexA_DNA-bd_dom"/>
</dbReference>
<feature type="domain" description="LexA repressor DNA-binding" evidence="15">
    <location>
        <begin position="5"/>
        <end position="65"/>
    </location>
</feature>
<dbReference type="InterPro" id="IPR036390">
    <property type="entry name" value="WH_DNA-bd_sf"/>
</dbReference>
<dbReference type="InterPro" id="IPR006200">
    <property type="entry name" value="LexA"/>
</dbReference>
<dbReference type="GO" id="GO:0045892">
    <property type="term" value="P:negative regulation of DNA-templated transcription"/>
    <property type="evidence" value="ECO:0007669"/>
    <property type="project" value="UniProtKB-UniRule"/>
</dbReference>
<feature type="active site" description="For autocatalytic cleavage activity" evidence="12">
    <location>
        <position position="171"/>
    </location>
</feature>
<dbReference type="InterPro" id="IPR036286">
    <property type="entry name" value="LexA/Signal_pep-like_sf"/>
</dbReference>
<feature type="DNA-binding region" description="H-T-H motif" evidence="12">
    <location>
        <begin position="29"/>
        <end position="49"/>
    </location>
</feature>
<dbReference type="AlphaFoldDB" id="A0A1G2ASZ0"/>
<dbReference type="InterPro" id="IPR050077">
    <property type="entry name" value="LexA_repressor"/>
</dbReference>
<protein>
    <recommendedName>
        <fullName evidence="12">LexA repressor</fullName>
        <ecNumber evidence="12">3.4.21.88</ecNumber>
    </recommendedName>
</protein>
<dbReference type="GO" id="GO:0006508">
    <property type="term" value="P:proteolysis"/>
    <property type="evidence" value="ECO:0007669"/>
    <property type="project" value="InterPro"/>
</dbReference>
<dbReference type="STRING" id="1798540.A3B74_01410"/>
<keyword evidence="4 12" id="KW-0227">DNA damage</keyword>
<keyword evidence="3 12" id="KW-0235">DNA replication</keyword>
<dbReference type="PANTHER" id="PTHR33516:SF2">
    <property type="entry name" value="LEXA REPRESSOR-RELATED"/>
    <property type="match status" value="1"/>
</dbReference>
<dbReference type="GO" id="GO:0006260">
    <property type="term" value="P:DNA replication"/>
    <property type="evidence" value="ECO:0007669"/>
    <property type="project" value="UniProtKB-UniRule"/>
</dbReference>
<evidence type="ECO:0000256" key="3">
    <source>
        <dbReference type="ARBA" id="ARBA00022705"/>
    </source>
</evidence>
<feature type="site" description="Cleavage; by autolysis" evidence="12">
    <location>
        <begin position="98"/>
        <end position="99"/>
    </location>
</feature>
<evidence type="ECO:0000256" key="8">
    <source>
        <dbReference type="ARBA" id="ARBA00023125"/>
    </source>
</evidence>
<keyword evidence="6 12" id="KW-0068">Autocatalytic cleavage</keyword>
<comment type="catalytic activity">
    <reaction evidence="12">
        <text>Hydrolysis of Ala-|-Gly bond in repressor LexA.</text>
        <dbReference type="EC" id="3.4.21.88"/>
    </reaction>
</comment>
<keyword evidence="8 12" id="KW-0238">DNA-binding</keyword>
<dbReference type="GO" id="GO:0009432">
    <property type="term" value="P:SOS response"/>
    <property type="evidence" value="ECO:0007669"/>
    <property type="project" value="UniProtKB-UniRule"/>
</dbReference>
<dbReference type="PRINTS" id="PR00726">
    <property type="entry name" value="LEXASERPTASE"/>
</dbReference>
<evidence type="ECO:0000256" key="11">
    <source>
        <dbReference type="ARBA" id="ARBA00023236"/>
    </source>
</evidence>
<gene>
    <name evidence="12" type="primary">lexA</name>
    <name evidence="16" type="ORF">A3B74_01410</name>
</gene>
<dbReference type="PANTHER" id="PTHR33516">
    <property type="entry name" value="LEXA REPRESSOR"/>
    <property type="match status" value="1"/>
</dbReference>
<evidence type="ECO:0000259" key="15">
    <source>
        <dbReference type="Pfam" id="PF01726"/>
    </source>
</evidence>
<dbReference type="HAMAP" id="MF_00015">
    <property type="entry name" value="LexA"/>
    <property type="match status" value="1"/>
</dbReference>
<dbReference type="Proteomes" id="UP000177165">
    <property type="component" value="Unassembled WGS sequence"/>
</dbReference>
<dbReference type="EC" id="3.4.21.88" evidence="12"/>
<dbReference type="InterPro" id="IPR015927">
    <property type="entry name" value="Peptidase_S24_S26A/B/C"/>
</dbReference>
<dbReference type="GO" id="GO:0003677">
    <property type="term" value="F:DNA binding"/>
    <property type="evidence" value="ECO:0007669"/>
    <property type="project" value="UniProtKB-UniRule"/>
</dbReference>
<dbReference type="GO" id="GO:0004252">
    <property type="term" value="F:serine-type endopeptidase activity"/>
    <property type="evidence" value="ECO:0007669"/>
    <property type="project" value="UniProtKB-UniRule"/>
</dbReference>
<evidence type="ECO:0000256" key="2">
    <source>
        <dbReference type="ARBA" id="ARBA00022491"/>
    </source>
</evidence>
<accession>A0A1G2ASZ0</accession>
<comment type="function">
    <text evidence="12">Represses a number of genes involved in the response to DNA damage (SOS response), including recA and lexA. In the presence of single-stranded DNA, RecA interacts with LexA causing an autocatalytic cleavage which disrupts the DNA-binding part of LexA, leading to derepression of the SOS regulon and eventually DNA repair.</text>
</comment>
<keyword evidence="7 12" id="KW-0805">Transcription regulation</keyword>
<comment type="subunit">
    <text evidence="12">Homodimer.</text>
</comment>
<keyword evidence="5 12" id="KW-0378">Hydrolase</keyword>
<evidence type="ECO:0000256" key="4">
    <source>
        <dbReference type="ARBA" id="ARBA00022763"/>
    </source>
</evidence>
<dbReference type="InterPro" id="IPR039418">
    <property type="entry name" value="LexA-like"/>
</dbReference>
<dbReference type="Pfam" id="PF00717">
    <property type="entry name" value="Peptidase_S24"/>
    <property type="match status" value="1"/>
</dbReference>
<organism evidence="16 17">
    <name type="scientific">Candidatus Kerfeldbacteria bacterium RIFCSPHIGHO2_02_FULL_42_14</name>
    <dbReference type="NCBI Taxonomy" id="1798540"/>
    <lineage>
        <taxon>Bacteria</taxon>
        <taxon>Candidatus Kerfeldiibacteriota</taxon>
    </lineage>
</organism>
<dbReference type="InterPro" id="IPR036388">
    <property type="entry name" value="WH-like_DNA-bd_sf"/>
</dbReference>
<dbReference type="Gene3D" id="2.10.109.10">
    <property type="entry name" value="Umud Fragment, subunit A"/>
    <property type="match status" value="1"/>
</dbReference>
<evidence type="ECO:0000259" key="14">
    <source>
        <dbReference type="Pfam" id="PF00717"/>
    </source>
</evidence>
<evidence type="ECO:0000256" key="6">
    <source>
        <dbReference type="ARBA" id="ARBA00022813"/>
    </source>
</evidence>
<keyword evidence="11 12" id="KW-0742">SOS response</keyword>
<evidence type="ECO:0000256" key="12">
    <source>
        <dbReference type="HAMAP-Rule" id="MF_00015"/>
    </source>
</evidence>
<proteinExistence type="inferred from homology"/>
<dbReference type="InterPro" id="IPR006197">
    <property type="entry name" value="Peptidase_S24_LexA"/>
</dbReference>
<evidence type="ECO:0000256" key="9">
    <source>
        <dbReference type="ARBA" id="ARBA00023163"/>
    </source>
</evidence>
<dbReference type="FunFam" id="2.10.109.10:FF:000001">
    <property type="entry name" value="LexA repressor"/>
    <property type="match status" value="1"/>
</dbReference>
<evidence type="ECO:0000256" key="13">
    <source>
        <dbReference type="RuleBase" id="RU003991"/>
    </source>
</evidence>
<dbReference type="EMBL" id="MHKB01000010">
    <property type="protein sequence ID" value="OGY79107.1"/>
    <property type="molecule type" value="Genomic_DNA"/>
</dbReference>
<feature type="domain" description="Peptidase S24/S26A/S26B/S26C" evidence="14">
    <location>
        <begin position="91"/>
        <end position="204"/>
    </location>
</feature>